<reference evidence="2 3" key="1">
    <citation type="journal article" date="2014" name="Am. J. Bot.">
        <title>Genome assembly and annotation for red clover (Trifolium pratense; Fabaceae).</title>
        <authorList>
            <person name="Istvanek J."/>
            <person name="Jaros M."/>
            <person name="Krenek A."/>
            <person name="Repkova J."/>
        </authorList>
    </citation>
    <scope>NUCLEOTIDE SEQUENCE [LARGE SCALE GENOMIC DNA]</scope>
    <source>
        <strain evidence="3">cv. Tatra</strain>
        <tissue evidence="2">Young leaves</tissue>
    </source>
</reference>
<name>A0A2K3KCC9_TRIPR</name>
<proteinExistence type="predicted"/>
<evidence type="ECO:0008006" key="4">
    <source>
        <dbReference type="Google" id="ProtNLM"/>
    </source>
</evidence>
<feature type="region of interest" description="Disordered" evidence="1">
    <location>
        <begin position="37"/>
        <end position="59"/>
    </location>
</feature>
<organism evidence="2 3">
    <name type="scientific">Trifolium pratense</name>
    <name type="common">Red clover</name>
    <dbReference type="NCBI Taxonomy" id="57577"/>
    <lineage>
        <taxon>Eukaryota</taxon>
        <taxon>Viridiplantae</taxon>
        <taxon>Streptophyta</taxon>
        <taxon>Embryophyta</taxon>
        <taxon>Tracheophyta</taxon>
        <taxon>Spermatophyta</taxon>
        <taxon>Magnoliopsida</taxon>
        <taxon>eudicotyledons</taxon>
        <taxon>Gunneridae</taxon>
        <taxon>Pentapetalae</taxon>
        <taxon>rosids</taxon>
        <taxon>fabids</taxon>
        <taxon>Fabales</taxon>
        <taxon>Fabaceae</taxon>
        <taxon>Papilionoideae</taxon>
        <taxon>50 kb inversion clade</taxon>
        <taxon>NPAAA clade</taxon>
        <taxon>Hologalegina</taxon>
        <taxon>IRL clade</taxon>
        <taxon>Trifolieae</taxon>
        <taxon>Trifolium</taxon>
    </lineage>
</organism>
<protein>
    <recommendedName>
        <fullName evidence="4">Sulfate transporter</fullName>
    </recommendedName>
</protein>
<dbReference type="Proteomes" id="UP000236291">
    <property type="component" value="Unassembled WGS sequence"/>
</dbReference>
<evidence type="ECO:0000256" key="1">
    <source>
        <dbReference type="SAM" id="MobiDB-lite"/>
    </source>
</evidence>
<evidence type="ECO:0000313" key="3">
    <source>
        <dbReference type="Proteomes" id="UP000236291"/>
    </source>
</evidence>
<gene>
    <name evidence="2" type="ORF">L195_g061869</name>
</gene>
<evidence type="ECO:0000313" key="2">
    <source>
        <dbReference type="EMBL" id="PNX63934.1"/>
    </source>
</evidence>
<dbReference type="AlphaFoldDB" id="A0A2K3KCC9"/>
<reference evidence="2 3" key="2">
    <citation type="journal article" date="2017" name="Front. Plant Sci.">
        <title>Gene Classification and Mining of Molecular Markers Useful in Red Clover (Trifolium pratense) Breeding.</title>
        <authorList>
            <person name="Istvanek J."/>
            <person name="Dluhosova J."/>
            <person name="Dluhos P."/>
            <person name="Patkova L."/>
            <person name="Nedelnik J."/>
            <person name="Repkova J."/>
        </authorList>
    </citation>
    <scope>NUCLEOTIDE SEQUENCE [LARGE SCALE GENOMIC DNA]</scope>
    <source>
        <strain evidence="3">cv. Tatra</strain>
        <tissue evidence="2">Young leaves</tissue>
    </source>
</reference>
<accession>A0A2K3KCC9</accession>
<dbReference type="EMBL" id="ASHM01160166">
    <property type="protein sequence ID" value="PNX63934.1"/>
    <property type="molecule type" value="Genomic_DNA"/>
</dbReference>
<comment type="caution">
    <text evidence="2">The sequence shown here is derived from an EMBL/GenBank/DDBJ whole genome shotgun (WGS) entry which is preliminary data.</text>
</comment>
<sequence>MQGTEQMAVDDIWGIGKTIGVKFQGDNVNLFNVLSRAGRGKKGPSCSQQGKGARPEAEC</sequence>